<feature type="domain" description="Terpene synthase metal-binding" evidence="4">
    <location>
        <begin position="66"/>
        <end position="115"/>
    </location>
</feature>
<dbReference type="SUPFAM" id="SSF48576">
    <property type="entry name" value="Terpenoid synthases"/>
    <property type="match status" value="1"/>
</dbReference>
<organism evidence="5 6">
    <name type="scientific">Chenopodium quinoa</name>
    <name type="common">Quinoa</name>
    <dbReference type="NCBI Taxonomy" id="63459"/>
    <lineage>
        <taxon>Eukaryota</taxon>
        <taxon>Viridiplantae</taxon>
        <taxon>Streptophyta</taxon>
        <taxon>Embryophyta</taxon>
        <taxon>Tracheophyta</taxon>
        <taxon>Spermatophyta</taxon>
        <taxon>Magnoliopsida</taxon>
        <taxon>eudicotyledons</taxon>
        <taxon>Gunneridae</taxon>
        <taxon>Pentapetalae</taxon>
        <taxon>Caryophyllales</taxon>
        <taxon>Chenopodiaceae</taxon>
        <taxon>Chenopodioideae</taxon>
        <taxon>Atripliceae</taxon>
        <taxon>Chenopodium</taxon>
    </lineage>
</organism>
<reference evidence="5" key="2">
    <citation type="submission" date="2021-03" db="UniProtKB">
        <authorList>
            <consortium name="EnsemblPlants"/>
        </authorList>
    </citation>
    <scope>IDENTIFICATION</scope>
</reference>
<dbReference type="GO" id="GO:0000287">
    <property type="term" value="F:magnesium ion binding"/>
    <property type="evidence" value="ECO:0007669"/>
    <property type="project" value="InterPro"/>
</dbReference>
<dbReference type="Gene3D" id="1.10.600.10">
    <property type="entry name" value="Farnesyl Diphosphate Synthase"/>
    <property type="match status" value="2"/>
</dbReference>
<keyword evidence="3" id="KW-0456">Lyase</keyword>
<evidence type="ECO:0000256" key="2">
    <source>
        <dbReference type="ARBA" id="ARBA00022842"/>
    </source>
</evidence>
<protein>
    <recommendedName>
        <fullName evidence="4">Terpene synthase metal-binding domain-containing protein</fullName>
    </recommendedName>
</protein>
<name>A0A803L3D4_CHEQI</name>
<dbReference type="Gramene" id="AUR62006373-RA">
    <property type="protein sequence ID" value="AUR62006373-RA:cds"/>
    <property type="gene ID" value="AUR62006373"/>
</dbReference>
<proteinExistence type="predicted"/>
<dbReference type="InterPro" id="IPR050148">
    <property type="entry name" value="Terpene_synthase-like"/>
</dbReference>
<dbReference type="Proteomes" id="UP000596660">
    <property type="component" value="Unplaced"/>
</dbReference>
<evidence type="ECO:0000313" key="6">
    <source>
        <dbReference type="Proteomes" id="UP000596660"/>
    </source>
</evidence>
<dbReference type="AlphaFoldDB" id="A0A803L3D4"/>
<evidence type="ECO:0000256" key="1">
    <source>
        <dbReference type="ARBA" id="ARBA00022723"/>
    </source>
</evidence>
<reference evidence="5" key="1">
    <citation type="journal article" date="2017" name="Nature">
        <title>The genome of Chenopodium quinoa.</title>
        <authorList>
            <person name="Jarvis D.E."/>
            <person name="Ho Y.S."/>
            <person name="Lightfoot D.J."/>
            <person name="Schmoeckel S.M."/>
            <person name="Li B."/>
            <person name="Borm T.J.A."/>
            <person name="Ohyanagi H."/>
            <person name="Mineta K."/>
            <person name="Michell C.T."/>
            <person name="Saber N."/>
            <person name="Kharbatia N.M."/>
            <person name="Rupper R.R."/>
            <person name="Sharp A.R."/>
            <person name="Dally N."/>
            <person name="Boughton B.A."/>
            <person name="Woo Y.H."/>
            <person name="Gao G."/>
            <person name="Schijlen E.G.W.M."/>
            <person name="Guo X."/>
            <person name="Momin A.A."/>
            <person name="Negrao S."/>
            <person name="Al-Babili S."/>
            <person name="Gehring C."/>
            <person name="Roessner U."/>
            <person name="Jung C."/>
            <person name="Murphy K."/>
            <person name="Arold S.T."/>
            <person name="Gojobori T."/>
            <person name="van der Linden C.G."/>
            <person name="van Loo E.N."/>
            <person name="Jellen E.N."/>
            <person name="Maughan P.J."/>
            <person name="Tester M."/>
        </authorList>
    </citation>
    <scope>NUCLEOTIDE SEQUENCE [LARGE SCALE GENOMIC DNA]</scope>
    <source>
        <strain evidence="5">cv. PI 614886</strain>
    </source>
</reference>
<accession>A0A803L3D4</accession>
<keyword evidence="6" id="KW-1185">Reference proteome</keyword>
<dbReference type="PANTHER" id="PTHR31225">
    <property type="entry name" value="OS04G0344100 PROTEIN-RELATED"/>
    <property type="match status" value="1"/>
</dbReference>
<sequence length="115" mass="13286">MIHMTHMFEELECLTDAFERWDLSSMEKFPANYMKVMYEFVINTLDDVAKEMTSIGKPYAGIFAREQLMQYNTTTMATANIGRLMDDMTTCEAELARGVRLASSVECYMKDYNTS</sequence>
<dbReference type="GO" id="GO:0010333">
    <property type="term" value="F:terpene synthase activity"/>
    <property type="evidence" value="ECO:0007669"/>
    <property type="project" value="InterPro"/>
</dbReference>
<feature type="domain" description="Terpene synthase metal-binding" evidence="4">
    <location>
        <begin position="6"/>
        <end position="57"/>
    </location>
</feature>
<evidence type="ECO:0000313" key="5">
    <source>
        <dbReference type="EnsemblPlants" id="AUR62006373-RA:cds"/>
    </source>
</evidence>
<dbReference type="InterPro" id="IPR005630">
    <property type="entry name" value="Terpene_synthase_metal-bd"/>
</dbReference>
<evidence type="ECO:0000259" key="4">
    <source>
        <dbReference type="Pfam" id="PF03936"/>
    </source>
</evidence>
<dbReference type="InterPro" id="IPR008949">
    <property type="entry name" value="Isoprenoid_synthase_dom_sf"/>
</dbReference>
<dbReference type="GO" id="GO:0016114">
    <property type="term" value="P:terpenoid biosynthetic process"/>
    <property type="evidence" value="ECO:0007669"/>
    <property type="project" value="InterPro"/>
</dbReference>
<keyword evidence="2" id="KW-0460">Magnesium</keyword>
<evidence type="ECO:0000256" key="3">
    <source>
        <dbReference type="ARBA" id="ARBA00023239"/>
    </source>
</evidence>
<dbReference type="EnsemblPlants" id="AUR62006373-RA">
    <property type="protein sequence ID" value="AUR62006373-RA:cds"/>
    <property type="gene ID" value="AUR62006373"/>
</dbReference>
<dbReference type="PANTHER" id="PTHR31225:SF93">
    <property type="entry name" value="ALPHA-HUMULENE_(-)-(E)-BETA-CARYOPHYLLENE SYNTHASE"/>
    <property type="match status" value="1"/>
</dbReference>
<keyword evidence="1" id="KW-0479">Metal-binding</keyword>
<dbReference type="Pfam" id="PF03936">
    <property type="entry name" value="Terpene_synth_C"/>
    <property type="match status" value="2"/>
</dbReference>